<protein>
    <recommendedName>
        <fullName evidence="11">SRCR domain-containing protein</fullName>
    </recommendedName>
</protein>
<dbReference type="Pfam" id="PF00530">
    <property type="entry name" value="SRCR"/>
    <property type="match status" value="4"/>
</dbReference>
<comment type="caution">
    <text evidence="9">Lacks conserved residue(s) required for the propagation of feature annotation.</text>
</comment>
<dbReference type="Proteomes" id="UP000007110">
    <property type="component" value="Unassembled WGS sequence"/>
</dbReference>
<dbReference type="PANTHER" id="PTHR19331:SF465">
    <property type="entry name" value="EGG PEPTIDE SPERACT RECEPTOR"/>
    <property type="match status" value="1"/>
</dbReference>
<proteinExistence type="predicted"/>
<evidence type="ECO:0000256" key="6">
    <source>
        <dbReference type="ARBA" id="ARBA00023136"/>
    </source>
</evidence>
<evidence type="ECO:0000256" key="9">
    <source>
        <dbReference type="PROSITE-ProRule" id="PRU00196"/>
    </source>
</evidence>
<evidence type="ECO:0000256" key="1">
    <source>
        <dbReference type="ARBA" id="ARBA00004167"/>
    </source>
</evidence>
<dbReference type="AlphaFoldDB" id="A0A7M7N586"/>
<dbReference type="InterPro" id="IPR036772">
    <property type="entry name" value="SRCR-like_dom_sf"/>
</dbReference>
<feature type="domain" description="SRCR" evidence="11">
    <location>
        <begin position="425"/>
        <end position="526"/>
    </location>
</feature>
<keyword evidence="8" id="KW-0325">Glycoprotein</keyword>
<dbReference type="PANTHER" id="PTHR19331">
    <property type="entry name" value="SCAVENGER RECEPTOR DOMAIN-CONTAINING"/>
    <property type="match status" value="1"/>
</dbReference>
<keyword evidence="4" id="KW-0677">Repeat</keyword>
<keyword evidence="13" id="KW-1185">Reference proteome</keyword>
<dbReference type="InParanoid" id="A0A7M7N586"/>
<keyword evidence="7 9" id="KW-1015">Disulfide bond</keyword>
<evidence type="ECO:0000256" key="10">
    <source>
        <dbReference type="SAM" id="Phobius"/>
    </source>
</evidence>
<reference evidence="12" key="2">
    <citation type="submission" date="2021-01" db="UniProtKB">
        <authorList>
            <consortium name="EnsemblMetazoa"/>
        </authorList>
    </citation>
    <scope>IDENTIFICATION</scope>
</reference>
<dbReference type="Gene3D" id="3.10.250.10">
    <property type="entry name" value="SRCR-like domain"/>
    <property type="match status" value="4"/>
</dbReference>
<organism evidence="12 13">
    <name type="scientific">Strongylocentrotus purpuratus</name>
    <name type="common">Purple sea urchin</name>
    <dbReference type="NCBI Taxonomy" id="7668"/>
    <lineage>
        <taxon>Eukaryota</taxon>
        <taxon>Metazoa</taxon>
        <taxon>Echinodermata</taxon>
        <taxon>Eleutherozoa</taxon>
        <taxon>Echinozoa</taxon>
        <taxon>Echinoidea</taxon>
        <taxon>Euechinoidea</taxon>
        <taxon>Echinacea</taxon>
        <taxon>Camarodonta</taxon>
        <taxon>Echinidea</taxon>
        <taxon>Strongylocentrotidae</taxon>
        <taxon>Strongylocentrotus</taxon>
    </lineage>
</organism>
<name>A0A7M7N586_STRPU</name>
<dbReference type="KEGG" id="spu:115918373"/>
<dbReference type="GO" id="GO:0016020">
    <property type="term" value="C:membrane"/>
    <property type="evidence" value="ECO:0007669"/>
    <property type="project" value="UniProtKB-SubCell"/>
</dbReference>
<evidence type="ECO:0000256" key="4">
    <source>
        <dbReference type="ARBA" id="ARBA00022737"/>
    </source>
</evidence>
<dbReference type="FunFam" id="3.10.250.10:FF:000016">
    <property type="entry name" value="Scavenger receptor cysteine-rich protein type 12"/>
    <property type="match status" value="1"/>
</dbReference>
<keyword evidence="6 10" id="KW-0472">Membrane</keyword>
<feature type="disulfide bond" evidence="9">
    <location>
        <begin position="353"/>
        <end position="363"/>
    </location>
</feature>
<dbReference type="OrthoDB" id="5857313at2759"/>
<feature type="domain" description="SRCR" evidence="11">
    <location>
        <begin position="279"/>
        <end position="386"/>
    </location>
</feature>
<keyword evidence="3" id="KW-0732">Signal</keyword>
<feature type="domain" description="SRCR" evidence="11">
    <location>
        <begin position="173"/>
        <end position="274"/>
    </location>
</feature>
<dbReference type="SMART" id="SM00202">
    <property type="entry name" value="SR"/>
    <property type="match status" value="4"/>
</dbReference>
<dbReference type="PRINTS" id="PR00258">
    <property type="entry name" value="SPERACTRCPTR"/>
</dbReference>
<dbReference type="FunFam" id="3.10.250.10:FF:000104">
    <property type="match status" value="1"/>
</dbReference>
<dbReference type="PROSITE" id="PS00420">
    <property type="entry name" value="SRCR_1"/>
    <property type="match status" value="1"/>
</dbReference>
<dbReference type="FunFam" id="3.10.250.10:FF:000006">
    <property type="entry name" value="neurotrypsin isoform X2"/>
    <property type="match status" value="2"/>
</dbReference>
<accession>A0A7M7N586</accession>
<keyword evidence="2 10" id="KW-0812">Transmembrane</keyword>
<dbReference type="PROSITE" id="PS50287">
    <property type="entry name" value="SRCR_2"/>
    <property type="match status" value="4"/>
</dbReference>
<evidence type="ECO:0000313" key="13">
    <source>
        <dbReference type="Proteomes" id="UP000007110"/>
    </source>
</evidence>
<feature type="disulfide bond" evidence="9">
    <location>
        <begin position="495"/>
        <end position="505"/>
    </location>
</feature>
<evidence type="ECO:0000256" key="3">
    <source>
        <dbReference type="ARBA" id="ARBA00022729"/>
    </source>
</evidence>
<evidence type="ECO:0000256" key="7">
    <source>
        <dbReference type="ARBA" id="ARBA00023157"/>
    </source>
</evidence>
<dbReference type="SUPFAM" id="SSF56487">
    <property type="entry name" value="SRCR-like"/>
    <property type="match status" value="4"/>
</dbReference>
<evidence type="ECO:0000256" key="5">
    <source>
        <dbReference type="ARBA" id="ARBA00022989"/>
    </source>
</evidence>
<comment type="subcellular location">
    <subcellularLocation>
        <location evidence="1">Membrane</location>
        <topology evidence="1">Single-pass membrane protein</topology>
    </subcellularLocation>
</comment>
<dbReference type="RefSeq" id="XP_030831418.1">
    <property type="nucleotide sequence ID" value="XM_030975558.1"/>
</dbReference>
<keyword evidence="5 10" id="KW-1133">Transmembrane helix</keyword>
<feature type="disulfide bond" evidence="9">
    <location>
        <begin position="198"/>
        <end position="262"/>
    </location>
</feature>
<evidence type="ECO:0000256" key="2">
    <source>
        <dbReference type="ARBA" id="ARBA00022692"/>
    </source>
</evidence>
<dbReference type="OMA" id="LYENFNC"/>
<evidence type="ECO:0000313" key="12">
    <source>
        <dbReference type="EnsemblMetazoa" id="XP_030831418"/>
    </source>
</evidence>
<evidence type="ECO:0000259" key="11">
    <source>
        <dbReference type="PROSITE" id="PS50287"/>
    </source>
</evidence>
<evidence type="ECO:0000256" key="8">
    <source>
        <dbReference type="ARBA" id="ARBA00023180"/>
    </source>
</evidence>
<feature type="transmembrane region" description="Helical" evidence="10">
    <location>
        <begin position="547"/>
        <end position="567"/>
    </location>
</feature>
<feature type="domain" description="SRCR" evidence="11">
    <location>
        <begin position="60"/>
        <end position="161"/>
    </location>
</feature>
<dbReference type="InterPro" id="IPR001190">
    <property type="entry name" value="SRCR"/>
</dbReference>
<feature type="disulfide bond" evidence="9">
    <location>
        <begin position="242"/>
        <end position="252"/>
    </location>
</feature>
<dbReference type="GeneID" id="115918373"/>
<dbReference type="EnsemblMetazoa" id="XM_030975558">
    <property type="protein sequence ID" value="XP_030831418"/>
    <property type="gene ID" value="LOC115918373"/>
</dbReference>
<sequence length="695" mass="77384">MEAMEMMEMMMMVGSGRKRWKRWKRSWFVLRVVAICLMLLVGDVVATIVNTPEPIEDFSAKLINGHVANAGLLVIFYQGSWGTVCNNTWTITEAHIVCRQMGYPGAALASHSELVTPLDKDTYPILYENFNCRDNSTHLSNCQFEEYSIERGCQSVQLLCQLPQPTDPPLYSLRLLGGERPSEGRLEVFVHGIWGTVCEDRFSKTAAYVACRQLGYPFALTFVPSSSFGSGSGPIVLDDVRCTGDERRLWDCYHRSAWTHNCNKKTEVIGVRCSQEPSMRAGQGVRLVPTKVGLVEIFYEGIWWNICADLQWDKRDALVACRQRGFQSGLPRRQPFCPWSKMNCHSKFGEFKCKGTETSLEECDFSTEDFNSPWTCQYGFAAAECSNDEPDEDWFADRSNLTDIHLANSTLIPIIKKKKFAEADVRLAGSEDDHQGRVEIYHDNDWYTICDDLWDIKDARVVCRQLGFPDALRALTQATTFGPGLVNILLDNVDCKGDEANLLECDHNELHIHDCIHNEDAAVICKSEGTGLITAASGSASHLPPGAIIAISMISAFSFIIIGGALLHYACKSCDRRIEETSSPRARPTPMVVMMVHSASRSGRSSNGFPHNTRRYDALPFTICSRTSIGSSTTSPVSSPVSQNGTICEELEALSGGPPSYEIVLRHPDAFAQMLQSAENIVPPPPSYNRCISQQ</sequence>
<feature type="disulfide bond" evidence="9">
    <location>
        <begin position="132"/>
        <end position="142"/>
    </location>
</feature>
<reference evidence="13" key="1">
    <citation type="submission" date="2015-02" db="EMBL/GenBank/DDBJ databases">
        <title>Genome sequencing for Strongylocentrotus purpuratus.</title>
        <authorList>
            <person name="Murali S."/>
            <person name="Liu Y."/>
            <person name="Vee V."/>
            <person name="English A."/>
            <person name="Wang M."/>
            <person name="Skinner E."/>
            <person name="Han Y."/>
            <person name="Muzny D.M."/>
            <person name="Worley K.C."/>
            <person name="Gibbs R.A."/>
        </authorList>
    </citation>
    <scope>NUCLEOTIDE SEQUENCE</scope>
</reference>